<dbReference type="EMBL" id="JARK01000555">
    <property type="protein sequence ID" value="EYC35939.1"/>
    <property type="molecule type" value="Genomic_DNA"/>
</dbReference>
<organism evidence="2 3">
    <name type="scientific">Ancylostoma ceylanicum</name>
    <dbReference type="NCBI Taxonomy" id="53326"/>
    <lineage>
        <taxon>Eukaryota</taxon>
        <taxon>Metazoa</taxon>
        <taxon>Ecdysozoa</taxon>
        <taxon>Nematoda</taxon>
        <taxon>Chromadorea</taxon>
        <taxon>Rhabditida</taxon>
        <taxon>Rhabditina</taxon>
        <taxon>Rhabditomorpha</taxon>
        <taxon>Strongyloidea</taxon>
        <taxon>Ancylostomatidae</taxon>
        <taxon>Ancylostomatinae</taxon>
        <taxon>Ancylostoma</taxon>
    </lineage>
</organism>
<reference evidence="3" key="1">
    <citation type="journal article" date="2015" name="Nat. Genet.">
        <title>The genome and transcriptome of the zoonotic hookworm Ancylostoma ceylanicum identify infection-specific gene families.</title>
        <authorList>
            <person name="Schwarz E.M."/>
            <person name="Hu Y."/>
            <person name="Antoshechkin I."/>
            <person name="Miller M.M."/>
            <person name="Sternberg P.W."/>
            <person name="Aroian R.V."/>
        </authorList>
    </citation>
    <scope>NUCLEOTIDE SEQUENCE</scope>
    <source>
        <strain evidence="3">HY135</strain>
    </source>
</reference>
<protein>
    <submittedName>
        <fullName evidence="2">Uncharacterized protein</fullName>
    </submittedName>
</protein>
<dbReference type="Proteomes" id="UP000024635">
    <property type="component" value="Unassembled WGS sequence"/>
</dbReference>
<evidence type="ECO:0000256" key="1">
    <source>
        <dbReference type="SAM" id="MobiDB-lite"/>
    </source>
</evidence>
<evidence type="ECO:0000313" key="2">
    <source>
        <dbReference type="EMBL" id="EYC35939.1"/>
    </source>
</evidence>
<comment type="caution">
    <text evidence="2">The sequence shown here is derived from an EMBL/GenBank/DDBJ whole genome shotgun (WGS) entry which is preliminary data.</text>
</comment>
<accession>A0A016W7W8</accession>
<proteinExistence type="predicted"/>
<evidence type="ECO:0000313" key="3">
    <source>
        <dbReference type="Proteomes" id="UP000024635"/>
    </source>
</evidence>
<keyword evidence="3" id="KW-1185">Reference proteome</keyword>
<sequence>MAEKEVFFRYNLSLHSIYHPCFTYGSSTGVDMALDSAIKKNLERLSEAELGIAKSLGREAAFVGLRKAETFVDEDFPSRLLSESGTCGSREDGRTPEY</sequence>
<dbReference type="AlphaFoldDB" id="A0A016W7W8"/>
<feature type="region of interest" description="Disordered" evidence="1">
    <location>
        <begin position="79"/>
        <end position="98"/>
    </location>
</feature>
<feature type="compositionally biased region" description="Basic and acidic residues" evidence="1">
    <location>
        <begin position="89"/>
        <end position="98"/>
    </location>
</feature>
<gene>
    <name evidence="2" type="primary">Acey_s0955.g3202</name>
    <name evidence="2" type="ORF">Y032_0955g3202</name>
</gene>
<name>A0A016W7W8_9BILA</name>